<dbReference type="EMBL" id="VXAV01004875">
    <property type="protein sequence ID" value="NXL88161.1"/>
    <property type="molecule type" value="Genomic_DNA"/>
</dbReference>
<evidence type="ECO:0000259" key="21">
    <source>
        <dbReference type="PROSITE" id="PS50196"/>
    </source>
</evidence>
<keyword evidence="6" id="KW-0677">Repeat</keyword>
<evidence type="ECO:0000256" key="11">
    <source>
        <dbReference type="ARBA" id="ARBA00023010"/>
    </source>
</evidence>
<evidence type="ECO:0000256" key="18">
    <source>
        <dbReference type="ARBA" id="ARBA00081490"/>
    </source>
</evidence>
<dbReference type="GO" id="GO:0006606">
    <property type="term" value="P:protein import into nucleus"/>
    <property type="evidence" value="ECO:0007669"/>
    <property type="project" value="TreeGrafter"/>
</dbReference>
<evidence type="ECO:0000256" key="8">
    <source>
        <dbReference type="ARBA" id="ARBA00022843"/>
    </source>
</evidence>
<keyword evidence="7" id="KW-0509">mRNA transport</keyword>
<protein>
    <recommendedName>
        <fullName evidence="16">Nuclear pore complex protein Nup50</fullName>
    </recommendedName>
    <alternativeName>
        <fullName evidence="17">50 kDa nucleoporin</fullName>
    </alternativeName>
    <alternativeName>
        <fullName evidence="18">Nuclear pore-associated protein 60 kDa-like</fullName>
    </alternativeName>
    <alternativeName>
        <fullName evidence="19">Nucleoporin Nup50</fullName>
    </alternativeName>
</protein>
<evidence type="ECO:0000256" key="14">
    <source>
        <dbReference type="ARBA" id="ARBA00023242"/>
    </source>
</evidence>
<evidence type="ECO:0000256" key="1">
    <source>
        <dbReference type="ARBA" id="ARBA00004567"/>
    </source>
</evidence>
<evidence type="ECO:0000313" key="22">
    <source>
        <dbReference type="EMBL" id="NXL88161.1"/>
    </source>
</evidence>
<reference evidence="22 23" key="1">
    <citation type="submission" date="2019-09" db="EMBL/GenBank/DDBJ databases">
        <title>Bird 10,000 Genomes (B10K) Project - Family phase.</title>
        <authorList>
            <person name="Zhang G."/>
        </authorList>
    </citation>
    <scope>NUCLEOTIDE SEQUENCE [LARGE SCALE GENOMIC DNA]</scope>
    <source>
        <strain evidence="22">B10K-DU-001-39</strain>
        <tissue evidence="22">Muscle</tissue>
    </source>
</reference>
<evidence type="ECO:0000313" key="23">
    <source>
        <dbReference type="Proteomes" id="UP000562322"/>
    </source>
</evidence>
<evidence type="ECO:0000256" key="16">
    <source>
        <dbReference type="ARBA" id="ARBA00069163"/>
    </source>
</evidence>
<feature type="compositionally biased region" description="Polar residues" evidence="20">
    <location>
        <begin position="139"/>
        <end position="152"/>
    </location>
</feature>
<feature type="compositionally biased region" description="Basic and acidic residues" evidence="20">
    <location>
        <begin position="1"/>
        <end position="16"/>
    </location>
</feature>
<feature type="region of interest" description="Disordered" evidence="20">
    <location>
        <begin position="112"/>
        <end position="152"/>
    </location>
</feature>
<dbReference type="FunFam" id="2.30.29.30:FF:000179">
    <property type="entry name" value="Nuclear pore complex protein Nup50"/>
    <property type="match status" value="1"/>
</dbReference>
<dbReference type="CDD" id="cd13170">
    <property type="entry name" value="RanBD_NUP50"/>
    <property type="match status" value="1"/>
</dbReference>
<feature type="compositionally biased region" description="Polar residues" evidence="20">
    <location>
        <begin position="218"/>
        <end position="230"/>
    </location>
</feature>
<evidence type="ECO:0000256" key="9">
    <source>
        <dbReference type="ARBA" id="ARBA00022927"/>
    </source>
</evidence>
<feature type="region of interest" description="Disordered" evidence="20">
    <location>
        <begin position="1"/>
        <end position="25"/>
    </location>
</feature>
<evidence type="ECO:0000256" key="3">
    <source>
        <dbReference type="ARBA" id="ARBA00022448"/>
    </source>
</evidence>
<comment type="function">
    <text evidence="15">Component of the nuclear pore complex that has a direct role in nuclear protein import. Actively displaces NLSs from importin-alpha, and facilitates disassembly of the importin-alpha:beta-cargo complex and importin recycling. Interacts with regulatory proteins of cell cycle progression including CDKN1B. This interaction is required for correct intracellular transport and degradation of CDKN1B.</text>
</comment>
<dbReference type="SMART" id="SM00160">
    <property type="entry name" value="RanBD"/>
    <property type="match status" value="1"/>
</dbReference>
<keyword evidence="13" id="KW-0472">Membrane</keyword>
<gene>
    <name evidence="22" type="primary">Nup50</name>
    <name evidence="22" type="ORF">ALELAT_R11467</name>
</gene>
<dbReference type="InterPro" id="IPR045255">
    <property type="entry name" value="RanBP1-like"/>
</dbReference>
<comment type="caution">
    <text evidence="22">The sequence shown here is derived from an EMBL/GenBank/DDBJ whole genome shotgun (WGS) entry which is preliminary data.</text>
</comment>
<feature type="compositionally biased region" description="Low complexity" evidence="20">
    <location>
        <begin position="205"/>
        <end position="214"/>
    </location>
</feature>
<dbReference type="Proteomes" id="UP000562322">
    <property type="component" value="Unassembled WGS sequence"/>
</dbReference>
<feature type="non-terminal residue" evidence="22">
    <location>
        <position position="1"/>
    </location>
</feature>
<dbReference type="InterPro" id="IPR000156">
    <property type="entry name" value="Ran_bind_dom"/>
</dbReference>
<organism evidence="22 23">
    <name type="scientific">Alectura lathami</name>
    <name type="common">Australian brush turkey</name>
    <dbReference type="NCBI Taxonomy" id="81907"/>
    <lineage>
        <taxon>Eukaryota</taxon>
        <taxon>Metazoa</taxon>
        <taxon>Chordata</taxon>
        <taxon>Craniata</taxon>
        <taxon>Vertebrata</taxon>
        <taxon>Euteleostomi</taxon>
        <taxon>Archelosauria</taxon>
        <taxon>Archosauria</taxon>
        <taxon>Dinosauria</taxon>
        <taxon>Saurischia</taxon>
        <taxon>Theropoda</taxon>
        <taxon>Coelurosauria</taxon>
        <taxon>Aves</taxon>
        <taxon>Neognathae</taxon>
        <taxon>Galloanserae</taxon>
        <taxon>Galliformes</taxon>
        <taxon>Megapodiidae</taxon>
        <taxon>Alectura</taxon>
    </lineage>
</organism>
<feature type="non-terminal residue" evidence="22">
    <location>
        <position position="466"/>
    </location>
</feature>
<keyword evidence="9" id="KW-0653">Protein transport</keyword>
<keyword evidence="5" id="KW-0597">Phosphoprotein</keyword>
<dbReference type="AlphaFoldDB" id="A0A7L0W9G3"/>
<dbReference type="GO" id="GO:0051028">
    <property type="term" value="P:mRNA transport"/>
    <property type="evidence" value="ECO:0007669"/>
    <property type="project" value="UniProtKB-KW"/>
</dbReference>
<dbReference type="SUPFAM" id="SSF50729">
    <property type="entry name" value="PH domain-like"/>
    <property type="match status" value="1"/>
</dbReference>
<dbReference type="Pfam" id="PF08911">
    <property type="entry name" value="NUP50"/>
    <property type="match status" value="1"/>
</dbReference>
<dbReference type="PROSITE" id="PS50196">
    <property type="entry name" value="RANBD1"/>
    <property type="match status" value="1"/>
</dbReference>
<evidence type="ECO:0000256" key="2">
    <source>
        <dbReference type="ARBA" id="ARBA00004620"/>
    </source>
</evidence>
<dbReference type="Pfam" id="PF00638">
    <property type="entry name" value="Ran_BP1"/>
    <property type="match status" value="1"/>
</dbReference>
<accession>A0A7L0W9G3</accession>
<dbReference type="InterPro" id="IPR011993">
    <property type="entry name" value="PH-like_dom_sf"/>
</dbReference>
<keyword evidence="12" id="KW-0906">Nuclear pore complex</keyword>
<evidence type="ECO:0000256" key="7">
    <source>
        <dbReference type="ARBA" id="ARBA00022816"/>
    </source>
</evidence>
<comment type="subcellular location">
    <subcellularLocation>
        <location evidence="2">Nucleus membrane</location>
        <topology evidence="2">Peripheral membrane protein</topology>
        <orientation evidence="2">Nucleoplasmic side</orientation>
    </subcellularLocation>
    <subcellularLocation>
        <location evidence="1">Nucleus</location>
        <location evidence="1">Nuclear pore complex</location>
    </subcellularLocation>
</comment>
<feature type="region of interest" description="Disordered" evidence="20">
    <location>
        <begin position="316"/>
        <end position="344"/>
    </location>
</feature>
<keyword evidence="3" id="KW-0813">Transport</keyword>
<keyword evidence="10" id="KW-0007">Acetylation</keyword>
<feature type="compositionally biased region" description="Polar residues" evidence="20">
    <location>
        <begin position="112"/>
        <end position="123"/>
    </location>
</feature>
<evidence type="ECO:0000256" key="4">
    <source>
        <dbReference type="ARBA" id="ARBA00022499"/>
    </source>
</evidence>
<dbReference type="PANTHER" id="PTHR23138:SF141">
    <property type="entry name" value="NUCLEAR PORE COMPLEX PROTEIN NUP50"/>
    <property type="match status" value="1"/>
</dbReference>
<feature type="compositionally biased region" description="Polar residues" evidence="20">
    <location>
        <begin position="316"/>
        <end position="325"/>
    </location>
</feature>
<sequence>MAKRTAEKELTDRNWDQEDEAEEVGTFSVASEEVLKNRAIKKAKRQNVAPESESRGAFKGFKGFMLPSGKGGGFSGFGNGAGIKPLEGLSNGNSSISSTPFSSLKTTSETKSVFGSTMSNGPTTAAFPEKAAASPKANGGSQPSSSGYTPGKACSSSAYHKQLAALNCSVRDWIVKHVNTNPLCDLTPIFRDYEKYLATIEQQHGSSSDSGSENESNKTPGAQSASTFGNSKLQQGSTFLFSTNKTEDASDKKPEAASEKRDPSLGATSTVSFNFGKSVDSCVLGSLGSGTLSSFSFSPGNSGLFGKDQAKSVAAASTNALEAQTESGNSDDKGGEEEEEEPPKVIVNEIKEDDAFYSKKCKLFYKKDNEFKEKGVGTLHLKPAGNEKTQLLVRADTNLGNILLNVLIPPKMPCTRTGKNNVLIVCVPNPPIDENNPTVPVTMLIRVKSSEDADELHKILLEKKEA</sequence>
<dbReference type="GO" id="GO:0031965">
    <property type="term" value="C:nuclear membrane"/>
    <property type="evidence" value="ECO:0007669"/>
    <property type="project" value="UniProtKB-SubCell"/>
</dbReference>
<dbReference type="InterPro" id="IPR015007">
    <property type="entry name" value="NUP2/50/61"/>
</dbReference>
<evidence type="ECO:0000256" key="13">
    <source>
        <dbReference type="ARBA" id="ARBA00023136"/>
    </source>
</evidence>
<evidence type="ECO:0000256" key="15">
    <source>
        <dbReference type="ARBA" id="ARBA00054952"/>
    </source>
</evidence>
<evidence type="ECO:0000256" key="5">
    <source>
        <dbReference type="ARBA" id="ARBA00022553"/>
    </source>
</evidence>
<evidence type="ECO:0000256" key="17">
    <source>
        <dbReference type="ARBA" id="ARBA00079821"/>
    </source>
</evidence>
<feature type="region of interest" description="Disordered" evidence="20">
    <location>
        <begin position="201"/>
        <end position="230"/>
    </location>
</feature>
<evidence type="ECO:0000256" key="12">
    <source>
        <dbReference type="ARBA" id="ARBA00023132"/>
    </source>
</evidence>
<keyword evidence="14" id="KW-0539">Nucleus</keyword>
<feature type="domain" description="RanBD1" evidence="21">
    <location>
        <begin position="333"/>
        <end position="466"/>
    </location>
</feature>
<dbReference type="GO" id="GO:0005643">
    <property type="term" value="C:nuclear pore"/>
    <property type="evidence" value="ECO:0007669"/>
    <property type="project" value="UniProtKB-SubCell"/>
</dbReference>
<keyword evidence="23" id="KW-1185">Reference proteome</keyword>
<keyword evidence="8" id="KW-0832">Ubl conjugation</keyword>
<evidence type="ECO:0000256" key="10">
    <source>
        <dbReference type="ARBA" id="ARBA00022990"/>
    </source>
</evidence>
<evidence type="ECO:0000256" key="6">
    <source>
        <dbReference type="ARBA" id="ARBA00022737"/>
    </source>
</evidence>
<dbReference type="PANTHER" id="PTHR23138">
    <property type="entry name" value="RAN BINDING PROTEIN"/>
    <property type="match status" value="1"/>
</dbReference>
<proteinExistence type="predicted"/>
<name>A0A7L0W9G3_ALELA</name>
<keyword evidence="4" id="KW-1017">Isopeptide bond</keyword>
<keyword evidence="11" id="KW-0811">Translocation</keyword>
<feature type="region of interest" description="Disordered" evidence="20">
    <location>
        <begin position="242"/>
        <end position="267"/>
    </location>
</feature>
<dbReference type="Gene3D" id="2.30.29.30">
    <property type="entry name" value="Pleckstrin-homology domain (PH domain)/Phosphotyrosine-binding domain (PTB)"/>
    <property type="match status" value="1"/>
</dbReference>
<feature type="region of interest" description="Disordered" evidence="20">
    <location>
        <begin position="43"/>
        <end position="62"/>
    </location>
</feature>
<dbReference type="OrthoDB" id="10062131at2759"/>
<evidence type="ECO:0000256" key="19">
    <source>
        <dbReference type="ARBA" id="ARBA00081812"/>
    </source>
</evidence>
<feature type="compositionally biased region" description="Basic and acidic residues" evidence="20">
    <location>
        <begin position="245"/>
        <end position="263"/>
    </location>
</feature>
<evidence type="ECO:0000256" key="20">
    <source>
        <dbReference type="SAM" id="MobiDB-lite"/>
    </source>
</evidence>